<evidence type="ECO:0000256" key="1">
    <source>
        <dbReference type="ARBA" id="ARBA00005044"/>
    </source>
</evidence>
<keyword evidence="14" id="KW-1185">Reference proteome</keyword>
<evidence type="ECO:0000256" key="10">
    <source>
        <dbReference type="ARBA" id="ARBA00023239"/>
    </source>
</evidence>
<comment type="function">
    <text evidence="11">Catalyzes the anti-1,4-elimination of the C-3 phosphate and the C-6 proR hydrogen from 5-enolpyruvylshikimate-3-phosphate (EPSP) to yield chorismate, which is the branch point compound that serves as the starting substrate for the three terminal pathways of aromatic amino acid biosynthesis. This reaction introduces a second double bond into the aromatic ring system.</text>
</comment>
<dbReference type="GO" id="GO:0005829">
    <property type="term" value="C:cytosol"/>
    <property type="evidence" value="ECO:0007669"/>
    <property type="project" value="TreeGrafter"/>
</dbReference>
<evidence type="ECO:0000256" key="6">
    <source>
        <dbReference type="ARBA" id="ARBA00022643"/>
    </source>
</evidence>
<dbReference type="Pfam" id="PF01264">
    <property type="entry name" value="Chorismate_synt"/>
    <property type="match status" value="1"/>
</dbReference>
<keyword evidence="4 11" id="KW-0028">Amino-acid biosynthesis</keyword>
<evidence type="ECO:0000256" key="3">
    <source>
        <dbReference type="ARBA" id="ARBA00013036"/>
    </source>
</evidence>
<dbReference type="RefSeq" id="WP_271221172.1">
    <property type="nucleotide sequence ID" value="NZ_BAAAVD010000012.1"/>
</dbReference>
<keyword evidence="6 11" id="KW-0288">FMN</keyword>
<evidence type="ECO:0000256" key="2">
    <source>
        <dbReference type="ARBA" id="ARBA00008014"/>
    </source>
</evidence>
<feature type="binding site" evidence="11">
    <location>
        <begin position="135"/>
        <end position="137"/>
    </location>
    <ligand>
        <name>FMN</name>
        <dbReference type="ChEBI" id="CHEBI:58210"/>
    </ligand>
</feature>
<comment type="catalytic activity">
    <reaction evidence="11 12">
        <text>5-O-(1-carboxyvinyl)-3-phosphoshikimate = chorismate + phosphate</text>
        <dbReference type="Rhea" id="RHEA:21020"/>
        <dbReference type="ChEBI" id="CHEBI:29748"/>
        <dbReference type="ChEBI" id="CHEBI:43474"/>
        <dbReference type="ChEBI" id="CHEBI:57701"/>
        <dbReference type="EC" id="4.2.3.5"/>
    </reaction>
</comment>
<evidence type="ECO:0000256" key="7">
    <source>
        <dbReference type="ARBA" id="ARBA00022827"/>
    </source>
</evidence>
<name>A0A9W6MFP4_9ACTN</name>
<feature type="binding site" evidence="11">
    <location>
        <position position="341"/>
    </location>
    <ligand>
        <name>FMN</name>
        <dbReference type="ChEBI" id="CHEBI:58210"/>
    </ligand>
</feature>
<dbReference type="PANTHER" id="PTHR21085">
    <property type="entry name" value="CHORISMATE SYNTHASE"/>
    <property type="match status" value="1"/>
</dbReference>
<keyword evidence="9 11" id="KW-0057">Aromatic amino acid biosynthesis</keyword>
<keyword evidence="7 11" id="KW-0274">FAD</keyword>
<comment type="caution">
    <text evidence="13">The sequence shown here is derived from an EMBL/GenBank/DDBJ whole genome shotgun (WGS) entry which is preliminary data.</text>
</comment>
<feature type="binding site" evidence="11">
    <location>
        <position position="40"/>
    </location>
    <ligand>
        <name>NADP(+)</name>
        <dbReference type="ChEBI" id="CHEBI:58349"/>
    </ligand>
</feature>
<dbReference type="InterPro" id="IPR020541">
    <property type="entry name" value="Chorismate_synthase_CS"/>
</dbReference>
<feature type="binding site" evidence="11">
    <location>
        <position position="46"/>
    </location>
    <ligand>
        <name>NADP(+)</name>
        <dbReference type="ChEBI" id="CHEBI:58349"/>
    </ligand>
</feature>
<dbReference type="EC" id="4.2.3.5" evidence="3 11"/>
<comment type="pathway">
    <text evidence="1 11 12">Metabolic intermediate biosynthesis; chorismate biosynthesis; chorismate from D-erythrose 4-phosphate and phosphoenolpyruvate: step 7/7.</text>
</comment>
<keyword evidence="8 11" id="KW-0521">NADP</keyword>
<reference evidence="13" key="1">
    <citation type="journal article" date="2014" name="Int. J. Syst. Evol. Microbiol.">
        <title>Complete genome sequence of Corynebacterium casei LMG S-19264T (=DSM 44701T), isolated from a smear-ripened cheese.</title>
        <authorList>
            <consortium name="US DOE Joint Genome Institute (JGI-PGF)"/>
            <person name="Walter F."/>
            <person name="Albersmeier A."/>
            <person name="Kalinowski J."/>
            <person name="Ruckert C."/>
        </authorList>
    </citation>
    <scope>NUCLEOTIDE SEQUENCE</scope>
    <source>
        <strain evidence="13">VKM Ac-2007</strain>
    </source>
</reference>
<evidence type="ECO:0000256" key="8">
    <source>
        <dbReference type="ARBA" id="ARBA00022857"/>
    </source>
</evidence>
<dbReference type="GO" id="GO:0010181">
    <property type="term" value="F:FMN binding"/>
    <property type="evidence" value="ECO:0007669"/>
    <property type="project" value="TreeGrafter"/>
</dbReference>
<dbReference type="GO" id="GO:0009073">
    <property type="term" value="P:aromatic amino acid family biosynthetic process"/>
    <property type="evidence" value="ECO:0007669"/>
    <property type="project" value="UniProtKB-KW"/>
</dbReference>
<reference evidence="13" key="2">
    <citation type="submission" date="2023-01" db="EMBL/GenBank/DDBJ databases">
        <authorList>
            <person name="Sun Q."/>
            <person name="Evtushenko L."/>
        </authorList>
    </citation>
    <scope>NUCLEOTIDE SEQUENCE</scope>
    <source>
        <strain evidence="13">VKM Ac-2007</strain>
    </source>
</reference>
<evidence type="ECO:0000256" key="4">
    <source>
        <dbReference type="ARBA" id="ARBA00022605"/>
    </source>
</evidence>
<dbReference type="AlphaFoldDB" id="A0A9W6MFP4"/>
<proteinExistence type="inferred from homology"/>
<keyword evidence="10 11" id="KW-0456">Lyase</keyword>
<dbReference type="Gene3D" id="3.60.150.10">
    <property type="entry name" value="Chorismate synthase AroC"/>
    <property type="match status" value="1"/>
</dbReference>
<evidence type="ECO:0000313" key="13">
    <source>
        <dbReference type="EMBL" id="GLK12864.1"/>
    </source>
</evidence>
<dbReference type="Proteomes" id="UP001143474">
    <property type="component" value="Unassembled WGS sequence"/>
</dbReference>
<dbReference type="PIRSF" id="PIRSF001456">
    <property type="entry name" value="Chorismate_synth"/>
    <property type="match status" value="1"/>
</dbReference>
<comment type="similarity">
    <text evidence="2 11 12">Belongs to the chorismate synthase family.</text>
</comment>
<dbReference type="PROSITE" id="PS00787">
    <property type="entry name" value="CHORISMATE_SYNTHASE_1"/>
    <property type="match status" value="1"/>
</dbReference>
<dbReference type="InterPro" id="IPR000453">
    <property type="entry name" value="Chorismate_synth"/>
</dbReference>
<comment type="subunit">
    <text evidence="11">Homotetramer.</text>
</comment>
<evidence type="ECO:0000256" key="11">
    <source>
        <dbReference type="HAMAP-Rule" id="MF_00300"/>
    </source>
</evidence>
<dbReference type="NCBIfam" id="TIGR00033">
    <property type="entry name" value="aroC"/>
    <property type="match status" value="1"/>
</dbReference>
<evidence type="ECO:0000313" key="14">
    <source>
        <dbReference type="Proteomes" id="UP001143474"/>
    </source>
</evidence>
<dbReference type="GO" id="GO:0008652">
    <property type="term" value="P:amino acid biosynthetic process"/>
    <property type="evidence" value="ECO:0007669"/>
    <property type="project" value="UniProtKB-KW"/>
</dbReference>
<organism evidence="13 14">
    <name type="scientific">Streptosporangium carneum</name>
    <dbReference type="NCBI Taxonomy" id="47481"/>
    <lineage>
        <taxon>Bacteria</taxon>
        <taxon>Bacillati</taxon>
        <taxon>Actinomycetota</taxon>
        <taxon>Actinomycetes</taxon>
        <taxon>Streptosporangiales</taxon>
        <taxon>Streptosporangiaceae</taxon>
        <taxon>Streptosporangium</taxon>
    </lineage>
</organism>
<protein>
    <recommendedName>
        <fullName evidence="3 11">Chorismate synthase</fullName>
        <shortName evidence="11">CS</shortName>
        <ecNumber evidence="3 11">4.2.3.5</ecNumber>
    </recommendedName>
    <alternativeName>
        <fullName evidence="11">5-enolpyruvylshikimate-3-phosphate phospholyase</fullName>
    </alternativeName>
</protein>
<feature type="binding site" evidence="11">
    <location>
        <begin position="315"/>
        <end position="319"/>
    </location>
    <ligand>
        <name>FMN</name>
        <dbReference type="ChEBI" id="CHEBI:58210"/>
    </ligand>
</feature>
<comment type="cofactor">
    <cofactor evidence="11 12">
        <name>FMNH2</name>
        <dbReference type="ChEBI" id="CHEBI:57618"/>
    </cofactor>
    <text evidence="11 12">Reduced FMN (FMNH(2)).</text>
</comment>
<evidence type="ECO:0000256" key="12">
    <source>
        <dbReference type="RuleBase" id="RU000605"/>
    </source>
</evidence>
<dbReference type="GO" id="GO:0009423">
    <property type="term" value="P:chorismate biosynthetic process"/>
    <property type="evidence" value="ECO:0007669"/>
    <property type="project" value="UniProtKB-UniRule"/>
</dbReference>
<dbReference type="HAMAP" id="MF_00300">
    <property type="entry name" value="Chorismate_synth"/>
    <property type="match status" value="1"/>
</dbReference>
<gene>
    <name evidence="11 13" type="primary">aroC</name>
    <name evidence="13" type="ORF">GCM10017600_62740</name>
</gene>
<sequence>MLRWLTAGESHGPELVAILEGLPAGVEVTTADIDRALARRRLGYGRGARMKFEQDVVNVVGGVRHGRTLGSPVAIRVGNTEWPKWETVMAADPVDPALLEGQARNAPRSRPRPGHADLAGMQKYGFDDARPVLDRASARETAARVALGQVARGFLKQALGVDIVSHVVSIGEAQTTAGVVPGPDDMDAVDADPVRCADPAGSAAMVAEIDRAHKDGDTLGGVVEVIAYGLPPGLGSYTHWDRRLDARLAAALMGIQAIKGVAVGDGFETARRPGSRAHDEIENTADGVRRITNRAGGVEGGMTNGEPLRVSAAMKPISTVPRALATIDVLTGEAAKAHHERSDVCAVPAAAIVAEAMVALVLADAAIEKFGGDSVEEVARNLSGYLSSMVIK</sequence>
<feature type="binding site" evidence="11">
    <location>
        <position position="300"/>
    </location>
    <ligand>
        <name>FMN</name>
        <dbReference type="ChEBI" id="CHEBI:58210"/>
    </ligand>
</feature>
<evidence type="ECO:0000256" key="5">
    <source>
        <dbReference type="ARBA" id="ARBA00022630"/>
    </source>
</evidence>
<accession>A0A9W6MFP4</accession>
<keyword evidence="5 11" id="KW-0285">Flavoprotein</keyword>
<dbReference type="SUPFAM" id="SSF103263">
    <property type="entry name" value="Chorismate synthase, AroC"/>
    <property type="match status" value="1"/>
</dbReference>
<dbReference type="CDD" id="cd07304">
    <property type="entry name" value="Chorismate_synthase"/>
    <property type="match status" value="1"/>
</dbReference>
<dbReference type="NCBIfam" id="NF003793">
    <property type="entry name" value="PRK05382.1"/>
    <property type="match status" value="1"/>
</dbReference>
<feature type="binding site" evidence="11">
    <location>
        <begin position="256"/>
        <end position="257"/>
    </location>
    <ligand>
        <name>FMN</name>
        <dbReference type="ChEBI" id="CHEBI:58210"/>
    </ligand>
</feature>
<dbReference type="PANTHER" id="PTHR21085:SF0">
    <property type="entry name" value="CHORISMATE SYNTHASE"/>
    <property type="match status" value="1"/>
</dbReference>
<dbReference type="EMBL" id="BSEV01000019">
    <property type="protein sequence ID" value="GLK12864.1"/>
    <property type="molecule type" value="Genomic_DNA"/>
</dbReference>
<dbReference type="FunFam" id="3.60.150.10:FF:000002">
    <property type="entry name" value="Chorismate synthase"/>
    <property type="match status" value="1"/>
</dbReference>
<dbReference type="PROSITE" id="PS00789">
    <property type="entry name" value="CHORISMATE_SYNTHASE_3"/>
    <property type="match status" value="1"/>
</dbReference>
<dbReference type="GO" id="GO:0004107">
    <property type="term" value="F:chorismate synthase activity"/>
    <property type="evidence" value="ECO:0007669"/>
    <property type="project" value="UniProtKB-UniRule"/>
</dbReference>
<dbReference type="InterPro" id="IPR035904">
    <property type="entry name" value="Chorismate_synth_AroC_sf"/>
</dbReference>
<evidence type="ECO:0000256" key="9">
    <source>
        <dbReference type="ARBA" id="ARBA00023141"/>
    </source>
</evidence>